<gene>
    <name evidence="1" type="ORF">M5K25_027942</name>
</gene>
<accession>A0ABD0TVE5</accession>
<name>A0ABD0TVE5_DENTH</name>
<sequence>MVAVLGGGGGSARVIEEKPEVGRLGRPGGLMERGWAERNENGKQEKHLVATVGKFSVIWNFMQVKNSNHECYRNQEGFKSCYCYPLWIASSCMRSLQPVIHQKLH</sequence>
<dbReference type="EMBL" id="JANQDX010000020">
    <property type="protein sequence ID" value="KAL0903554.1"/>
    <property type="molecule type" value="Genomic_DNA"/>
</dbReference>
<organism evidence="1 2">
    <name type="scientific">Dendrobium thyrsiflorum</name>
    <name type="common">Pinecone-like raceme dendrobium</name>
    <name type="synonym">Orchid</name>
    <dbReference type="NCBI Taxonomy" id="117978"/>
    <lineage>
        <taxon>Eukaryota</taxon>
        <taxon>Viridiplantae</taxon>
        <taxon>Streptophyta</taxon>
        <taxon>Embryophyta</taxon>
        <taxon>Tracheophyta</taxon>
        <taxon>Spermatophyta</taxon>
        <taxon>Magnoliopsida</taxon>
        <taxon>Liliopsida</taxon>
        <taxon>Asparagales</taxon>
        <taxon>Orchidaceae</taxon>
        <taxon>Epidendroideae</taxon>
        <taxon>Malaxideae</taxon>
        <taxon>Dendrobiinae</taxon>
        <taxon>Dendrobium</taxon>
    </lineage>
</organism>
<comment type="caution">
    <text evidence="1">The sequence shown here is derived from an EMBL/GenBank/DDBJ whole genome shotgun (WGS) entry which is preliminary data.</text>
</comment>
<reference evidence="1 2" key="1">
    <citation type="journal article" date="2024" name="Plant Biotechnol. J.">
        <title>Dendrobium thyrsiflorum genome and its molecular insights into genes involved in important horticultural traits.</title>
        <authorList>
            <person name="Chen B."/>
            <person name="Wang J.Y."/>
            <person name="Zheng P.J."/>
            <person name="Li K.L."/>
            <person name="Liang Y.M."/>
            <person name="Chen X.F."/>
            <person name="Zhang C."/>
            <person name="Zhao X."/>
            <person name="He X."/>
            <person name="Zhang G.Q."/>
            <person name="Liu Z.J."/>
            <person name="Xu Q."/>
        </authorList>
    </citation>
    <scope>NUCLEOTIDE SEQUENCE [LARGE SCALE GENOMIC DNA]</scope>
    <source>
        <strain evidence="1">GZMU011</strain>
    </source>
</reference>
<dbReference type="Proteomes" id="UP001552299">
    <property type="component" value="Unassembled WGS sequence"/>
</dbReference>
<protein>
    <submittedName>
        <fullName evidence="1">Uncharacterized protein</fullName>
    </submittedName>
</protein>
<keyword evidence="2" id="KW-1185">Reference proteome</keyword>
<evidence type="ECO:0000313" key="1">
    <source>
        <dbReference type="EMBL" id="KAL0903554.1"/>
    </source>
</evidence>
<evidence type="ECO:0000313" key="2">
    <source>
        <dbReference type="Proteomes" id="UP001552299"/>
    </source>
</evidence>
<proteinExistence type="predicted"/>
<dbReference type="AlphaFoldDB" id="A0ABD0TVE5"/>